<dbReference type="SMART" id="SM00862">
    <property type="entry name" value="Trans_reg_C"/>
    <property type="match status" value="1"/>
</dbReference>
<dbReference type="GO" id="GO:0000976">
    <property type="term" value="F:transcription cis-regulatory region binding"/>
    <property type="evidence" value="ECO:0007669"/>
    <property type="project" value="TreeGrafter"/>
</dbReference>
<evidence type="ECO:0000259" key="8">
    <source>
        <dbReference type="PROSITE" id="PS50110"/>
    </source>
</evidence>
<dbReference type="PROSITE" id="PS51755">
    <property type="entry name" value="OMPR_PHOB"/>
    <property type="match status" value="1"/>
</dbReference>
<dbReference type="PROSITE" id="PS50110">
    <property type="entry name" value="RESPONSE_REGULATORY"/>
    <property type="match status" value="1"/>
</dbReference>
<dbReference type="Gene3D" id="3.40.50.2300">
    <property type="match status" value="1"/>
</dbReference>
<dbReference type="InterPro" id="IPR001789">
    <property type="entry name" value="Sig_transdc_resp-reg_receiver"/>
</dbReference>
<dbReference type="Pfam" id="PF00072">
    <property type="entry name" value="Response_reg"/>
    <property type="match status" value="1"/>
</dbReference>
<dbReference type="Pfam" id="PF00486">
    <property type="entry name" value="Trans_reg_C"/>
    <property type="match status" value="1"/>
</dbReference>
<dbReference type="GO" id="GO:0000156">
    <property type="term" value="F:phosphorelay response regulator activity"/>
    <property type="evidence" value="ECO:0007669"/>
    <property type="project" value="TreeGrafter"/>
</dbReference>
<gene>
    <name evidence="10" type="ORF">FAZ98_33295</name>
</gene>
<evidence type="ECO:0000256" key="7">
    <source>
        <dbReference type="PROSITE-ProRule" id="PRU01091"/>
    </source>
</evidence>
<evidence type="ECO:0000256" key="2">
    <source>
        <dbReference type="ARBA" id="ARBA00023012"/>
    </source>
</evidence>
<evidence type="ECO:0000256" key="3">
    <source>
        <dbReference type="ARBA" id="ARBA00023015"/>
    </source>
</evidence>
<proteinExistence type="predicted"/>
<keyword evidence="2" id="KW-0902">Two-component regulatory system</keyword>
<evidence type="ECO:0000256" key="5">
    <source>
        <dbReference type="ARBA" id="ARBA00023163"/>
    </source>
</evidence>
<keyword evidence="4 7" id="KW-0238">DNA-binding</keyword>
<dbReference type="CDD" id="cd00383">
    <property type="entry name" value="trans_reg_C"/>
    <property type="match status" value="1"/>
</dbReference>
<reference evidence="10 11" key="1">
    <citation type="submission" date="2019-12" db="EMBL/GenBank/DDBJ databases">
        <title>Paraburkholderia acidiphila 7Q-K02 sp. nov and Paraburkholderia acidisoli DHF22 sp. nov., two strains isolated from forest soil.</title>
        <authorList>
            <person name="Gao Z."/>
            <person name="Qiu L."/>
        </authorList>
    </citation>
    <scope>NUCLEOTIDE SEQUENCE [LARGE SCALE GENOMIC DNA]</scope>
    <source>
        <strain evidence="10 11">DHF22</strain>
    </source>
</reference>
<feature type="domain" description="Response regulatory" evidence="8">
    <location>
        <begin position="2"/>
        <end position="116"/>
    </location>
</feature>
<keyword evidence="1 6" id="KW-0597">Phosphoprotein</keyword>
<dbReference type="InterPro" id="IPR011006">
    <property type="entry name" value="CheY-like_superfamily"/>
</dbReference>
<evidence type="ECO:0000256" key="4">
    <source>
        <dbReference type="ARBA" id="ARBA00023125"/>
    </source>
</evidence>
<feature type="modified residue" description="4-aspartylphosphate" evidence="6">
    <location>
        <position position="51"/>
    </location>
</feature>
<organism evidence="10 11">
    <name type="scientific">Paraburkholderia acidisoli</name>
    <dbReference type="NCBI Taxonomy" id="2571748"/>
    <lineage>
        <taxon>Bacteria</taxon>
        <taxon>Pseudomonadati</taxon>
        <taxon>Pseudomonadota</taxon>
        <taxon>Betaproteobacteria</taxon>
        <taxon>Burkholderiales</taxon>
        <taxon>Burkholderiaceae</taxon>
        <taxon>Paraburkholderia</taxon>
    </lineage>
</organism>
<dbReference type="KEGG" id="pacs:FAZ98_33295"/>
<sequence length="219" mass="24309">MRILLVEDDDLIGSGLEMSLIQAGYSVDWKRDGYDASMALATDNYALLILDLGLPGRSGTDLLRSLREEGDDIPVLVLTARGTVADRVRGLDAGADDYLAKPFELTEVLARCRALVRRSQGRIQETIVWRDIEVDVTARVVTRHTEAVALTGKEWAILTQLVTHQGVPQTRTRLQDRLYGWNDGVESNTIEVHVSSLRKKLGADLIRTVRGVGYVIEKP</sequence>
<dbReference type="GO" id="GO:0006355">
    <property type="term" value="P:regulation of DNA-templated transcription"/>
    <property type="evidence" value="ECO:0007669"/>
    <property type="project" value="InterPro"/>
</dbReference>
<accession>A0A7Z2GRH7</accession>
<evidence type="ECO:0000313" key="10">
    <source>
        <dbReference type="EMBL" id="QGZ66631.1"/>
    </source>
</evidence>
<dbReference type="SUPFAM" id="SSF52172">
    <property type="entry name" value="CheY-like"/>
    <property type="match status" value="1"/>
</dbReference>
<dbReference type="GO" id="GO:0005829">
    <property type="term" value="C:cytosol"/>
    <property type="evidence" value="ECO:0007669"/>
    <property type="project" value="TreeGrafter"/>
</dbReference>
<name>A0A7Z2GRH7_9BURK</name>
<dbReference type="GO" id="GO:0032993">
    <property type="term" value="C:protein-DNA complex"/>
    <property type="evidence" value="ECO:0007669"/>
    <property type="project" value="TreeGrafter"/>
</dbReference>
<dbReference type="OrthoDB" id="9802426at2"/>
<dbReference type="EMBL" id="CP046916">
    <property type="protein sequence ID" value="QGZ66631.1"/>
    <property type="molecule type" value="Genomic_DNA"/>
</dbReference>
<dbReference type="InterPro" id="IPR001867">
    <property type="entry name" value="OmpR/PhoB-type_DNA-bd"/>
</dbReference>
<dbReference type="CDD" id="cd17624">
    <property type="entry name" value="REC_OmpR_PmrA-like"/>
    <property type="match status" value="1"/>
</dbReference>
<evidence type="ECO:0000256" key="1">
    <source>
        <dbReference type="ARBA" id="ARBA00022553"/>
    </source>
</evidence>
<dbReference type="PANTHER" id="PTHR48111">
    <property type="entry name" value="REGULATOR OF RPOS"/>
    <property type="match status" value="1"/>
</dbReference>
<dbReference type="Proteomes" id="UP000433577">
    <property type="component" value="Chromosome 4"/>
</dbReference>
<keyword evidence="11" id="KW-1185">Reference proteome</keyword>
<evidence type="ECO:0000313" key="11">
    <source>
        <dbReference type="Proteomes" id="UP000433577"/>
    </source>
</evidence>
<evidence type="ECO:0000256" key="6">
    <source>
        <dbReference type="PROSITE-ProRule" id="PRU00169"/>
    </source>
</evidence>
<dbReference type="AlphaFoldDB" id="A0A7Z2GRH7"/>
<dbReference type="SMART" id="SM00448">
    <property type="entry name" value="REC"/>
    <property type="match status" value="1"/>
</dbReference>
<dbReference type="Gene3D" id="1.10.10.10">
    <property type="entry name" value="Winged helix-like DNA-binding domain superfamily/Winged helix DNA-binding domain"/>
    <property type="match status" value="1"/>
</dbReference>
<dbReference type="PANTHER" id="PTHR48111:SF67">
    <property type="entry name" value="TRANSCRIPTIONAL REGULATORY PROTEIN TCTD"/>
    <property type="match status" value="1"/>
</dbReference>
<dbReference type="RefSeq" id="WP_158958155.1">
    <property type="nucleotide sequence ID" value="NZ_CP046916.1"/>
</dbReference>
<feature type="domain" description="OmpR/PhoB-type" evidence="9">
    <location>
        <begin position="124"/>
        <end position="218"/>
    </location>
</feature>
<dbReference type="InterPro" id="IPR036388">
    <property type="entry name" value="WH-like_DNA-bd_sf"/>
</dbReference>
<feature type="DNA-binding region" description="OmpR/PhoB-type" evidence="7">
    <location>
        <begin position="124"/>
        <end position="218"/>
    </location>
</feature>
<protein>
    <submittedName>
        <fullName evidence="10">Response regulator</fullName>
    </submittedName>
</protein>
<keyword evidence="5" id="KW-0804">Transcription</keyword>
<keyword evidence="3" id="KW-0805">Transcription regulation</keyword>
<dbReference type="FunFam" id="3.40.50.2300:FF:000002">
    <property type="entry name" value="DNA-binding response regulator PhoP"/>
    <property type="match status" value="1"/>
</dbReference>
<dbReference type="InterPro" id="IPR039420">
    <property type="entry name" value="WalR-like"/>
</dbReference>
<dbReference type="SUPFAM" id="SSF46894">
    <property type="entry name" value="C-terminal effector domain of the bipartite response regulators"/>
    <property type="match status" value="1"/>
</dbReference>
<evidence type="ECO:0000259" key="9">
    <source>
        <dbReference type="PROSITE" id="PS51755"/>
    </source>
</evidence>
<dbReference type="Gene3D" id="6.10.250.690">
    <property type="match status" value="1"/>
</dbReference>
<dbReference type="InterPro" id="IPR016032">
    <property type="entry name" value="Sig_transdc_resp-reg_C-effctor"/>
</dbReference>